<dbReference type="InterPro" id="IPR029063">
    <property type="entry name" value="SAM-dependent_MTases_sf"/>
</dbReference>
<comment type="caution">
    <text evidence="3">The sequence shown here is derived from an EMBL/GenBank/DDBJ whole genome shotgun (WGS) entry which is preliminary data.</text>
</comment>
<gene>
    <name evidence="3" type="ORF">ENSA7_39360</name>
</gene>
<dbReference type="GO" id="GO:0008168">
    <property type="term" value="F:methyltransferase activity"/>
    <property type="evidence" value="ECO:0007669"/>
    <property type="project" value="UniProtKB-KW"/>
</dbReference>
<dbReference type="PANTHER" id="PTHR43619:SF2">
    <property type="entry name" value="S-ADENOSYL-L-METHIONINE-DEPENDENT METHYLTRANSFERASES SUPERFAMILY PROTEIN"/>
    <property type="match status" value="1"/>
</dbReference>
<sequence>MNLGVEDLRALTHLSDTGLLTLFGRAKDSREAEVIDDPTAERIVDALTPVLARSDRPMHQRLAHGKVAPQLAAYMGLRARHFDDRALDFFSRRGEAVVVNMGCGLDSRFHRLRARLGDRLESAAFELIDVDLPGVIEVKRRVLPPEPGYRQLAADVTKLSWLDELPWSRPMIFLAEGLLMYLPPEAVRALVVQLRARAPGCELVARCSTGAGSRAGAVGWCA</sequence>
<protein>
    <submittedName>
        <fullName evidence="3">Leucine carboxyl methyltransferase</fullName>
    </submittedName>
</protein>
<dbReference type="Pfam" id="PF04072">
    <property type="entry name" value="LCM"/>
    <property type="match status" value="1"/>
</dbReference>
<dbReference type="InterPro" id="IPR007213">
    <property type="entry name" value="Ppm1/Ppm2/Tcmp"/>
</dbReference>
<dbReference type="SUPFAM" id="SSF53335">
    <property type="entry name" value="S-adenosyl-L-methionine-dependent methyltransferases"/>
    <property type="match status" value="1"/>
</dbReference>
<dbReference type="PANTHER" id="PTHR43619">
    <property type="entry name" value="S-ADENOSYL-L-METHIONINE-DEPENDENT METHYLTRANSFERASE YKTD-RELATED"/>
    <property type="match status" value="1"/>
</dbReference>
<evidence type="ECO:0000313" key="3">
    <source>
        <dbReference type="EMBL" id="PRQ06390.1"/>
    </source>
</evidence>
<keyword evidence="2 3" id="KW-0808">Transferase</keyword>
<keyword evidence="1 3" id="KW-0489">Methyltransferase</keyword>
<dbReference type="RefSeq" id="WP_106090894.1">
    <property type="nucleotide sequence ID" value="NZ_PVNL01000076.1"/>
</dbReference>
<dbReference type="GO" id="GO:0032259">
    <property type="term" value="P:methylation"/>
    <property type="evidence" value="ECO:0007669"/>
    <property type="project" value="UniProtKB-KW"/>
</dbReference>
<evidence type="ECO:0000256" key="1">
    <source>
        <dbReference type="ARBA" id="ARBA00022603"/>
    </source>
</evidence>
<proteinExistence type="predicted"/>
<name>A0A2S9YMS9_9BACT</name>
<reference evidence="3 4" key="1">
    <citation type="submission" date="2018-03" db="EMBL/GenBank/DDBJ databases">
        <title>Draft Genome Sequences of the Obligatory Marine Myxobacteria Enhygromyxa salina SWB007.</title>
        <authorList>
            <person name="Poehlein A."/>
            <person name="Moghaddam J.A."/>
            <person name="Harms H."/>
            <person name="Alanjari M."/>
            <person name="Koenig G.M."/>
            <person name="Daniel R."/>
            <person name="Schaeberle T.F."/>
        </authorList>
    </citation>
    <scope>NUCLEOTIDE SEQUENCE [LARGE SCALE GENOMIC DNA]</scope>
    <source>
        <strain evidence="3 4">SWB007</strain>
    </source>
</reference>
<accession>A0A2S9YMS9</accession>
<evidence type="ECO:0000256" key="2">
    <source>
        <dbReference type="ARBA" id="ARBA00022679"/>
    </source>
</evidence>
<dbReference type="AlphaFoldDB" id="A0A2S9YMS9"/>
<dbReference type="Gene3D" id="3.40.50.150">
    <property type="entry name" value="Vaccinia Virus protein VP39"/>
    <property type="match status" value="1"/>
</dbReference>
<organism evidence="3 4">
    <name type="scientific">Enhygromyxa salina</name>
    <dbReference type="NCBI Taxonomy" id="215803"/>
    <lineage>
        <taxon>Bacteria</taxon>
        <taxon>Pseudomonadati</taxon>
        <taxon>Myxococcota</taxon>
        <taxon>Polyangia</taxon>
        <taxon>Nannocystales</taxon>
        <taxon>Nannocystaceae</taxon>
        <taxon>Enhygromyxa</taxon>
    </lineage>
</organism>
<dbReference type="EMBL" id="PVNL01000076">
    <property type="protein sequence ID" value="PRQ06390.1"/>
    <property type="molecule type" value="Genomic_DNA"/>
</dbReference>
<evidence type="ECO:0000313" key="4">
    <source>
        <dbReference type="Proteomes" id="UP000238823"/>
    </source>
</evidence>
<dbReference type="Proteomes" id="UP000238823">
    <property type="component" value="Unassembled WGS sequence"/>
</dbReference>
<dbReference type="OrthoDB" id="9800233at2"/>